<evidence type="ECO:0008006" key="4">
    <source>
        <dbReference type="Google" id="ProtNLM"/>
    </source>
</evidence>
<dbReference type="EMBL" id="JBEWLZ010000002">
    <property type="protein sequence ID" value="MET1488974.1"/>
    <property type="molecule type" value="Genomic_DNA"/>
</dbReference>
<proteinExistence type="predicted"/>
<organism evidence="2 3">
    <name type="scientific">Uliginosibacterium paludis</name>
    <dbReference type="NCBI Taxonomy" id="1615952"/>
    <lineage>
        <taxon>Bacteria</taxon>
        <taxon>Pseudomonadati</taxon>
        <taxon>Pseudomonadota</taxon>
        <taxon>Betaproteobacteria</taxon>
        <taxon>Rhodocyclales</taxon>
        <taxon>Zoogloeaceae</taxon>
        <taxon>Uliginosibacterium</taxon>
    </lineage>
</organism>
<sequence>MRLVTLRAMRWTTSTRIFLVMLVALAIVAVRMLARECSGYACVAHAIAWILWFAFYLPVLALGHLCRPRLPAESHLQRPLRLGLLTCWLMPPLLAAFWLLEATRWVG</sequence>
<dbReference type="RefSeq" id="WP_345924031.1">
    <property type="nucleotide sequence ID" value="NZ_JBDIVF010000001.1"/>
</dbReference>
<name>A0ABV2CM47_9RHOO</name>
<gene>
    <name evidence="2" type="ORF">ABVT11_03990</name>
</gene>
<evidence type="ECO:0000256" key="1">
    <source>
        <dbReference type="SAM" id="Phobius"/>
    </source>
</evidence>
<comment type="caution">
    <text evidence="2">The sequence shown here is derived from an EMBL/GenBank/DDBJ whole genome shotgun (WGS) entry which is preliminary data.</text>
</comment>
<feature type="transmembrane region" description="Helical" evidence="1">
    <location>
        <begin position="43"/>
        <end position="62"/>
    </location>
</feature>
<feature type="transmembrane region" description="Helical" evidence="1">
    <location>
        <begin position="82"/>
        <end position="100"/>
    </location>
</feature>
<keyword evidence="3" id="KW-1185">Reference proteome</keyword>
<protein>
    <recommendedName>
        <fullName evidence="4">Transmembrane protein</fullName>
    </recommendedName>
</protein>
<accession>A0ABV2CM47</accession>
<keyword evidence="1" id="KW-0812">Transmembrane</keyword>
<evidence type="ECO:0000313" key="3">
    <source>
        <dbReference type="Proteomes" id="UP001548590"/>
    </source>
</evidence>
<keyword evidence="1" id="KW-1133">Transmembrane helix</keyword>
<dbReference type="Proteomes" id="UP001548590">
    <property type="component" value="Unassembled WGS sequence"/>
</dbReference>
<evidence type="ECO:0000313" key="2">
    <source>
        <dbReference type="EMBL" id="MET1488974.1"/>
    </source>
</evidence>
<reference evidence="2 3" key="1">
    <citation type="submission" date="2024-07" db="EMBL/GenBank/DDBJ databases">
        <title>Uliginosibacterium paludis KCTC:42655.</title>
        <authorList>
            <person name="Kim M.K."/>
        </authorList>
    </citation>
    <scope>NUCLEOTIDE SEQUENCE [LARGE SCALE GENOMIC DNA]</scope>
    <source>
        <strain evidence="2 3">KCTC 42655</strain>
    </source>
</reference>
<keyword evidence="1" id="KW-0472">Membrane</keyword>